<dbReference type="AlphaFoldDB" id="A0A6C0F4C3"/>
<evidence type="ECO:0000313" key="2">
    <source>
        <dbReference type="EMBL" id="QHT35992.1"/>
    </source>
</evidence>
<evidence type="ECO:0000259" key="1">
    <source>
        <dbReference type="Pfam" id="PF00383"/>
    </source>
</evidence>
<dbReference type="Pfam" id="PF00383">
    <property type="entry name" value="dCMP_cyt_deam_1"/>
    <property type="match status" value="1"/>
</dbReference>
<dbReference type="SUPFAM" id="SSF53927">
    <property type="entry name" value="Cytidine deaminase-like"/>
    <property type="match status" value="1"/>
</dbReference>
<name>A0A6C0F4C3_9ZZZZ</name>
<proteinExistence type="predicted"/>
<reference evidence="2" key="1">
    <citation type="journal article" date="2020" name="Nature">
        <title>Giant virus diversity and host interactions through global metagenomics.</title>
        <authorList>
            <person name="Schulz F."/>
            <person name="Roux S."/>
            <person name="Paez-Espino D."/>
            <person name="Jungbluth S."/>
            <person name="Walsh D.A."/>
            <person name="Denef V.J."/>
            <person name="McMahon K.D."/>
            <person name="Konstantinidis K.T."/>
            <person name="Eloe-Fadrosh E.A."/>
            <person name="Kyrpides N.C."/>
            <person name="Woyke T."/>
        </authorList>
    </citation>
    <scope>NUCLEOTIDE SEQUENCE</scope>
    <source>
        <strain evidence="2">GVMAG-M-3300009182-46</strain>
    </source>
</reference>
<organism evidence="2">
    <name type="scientific">viral metagenome</name>
    <dbReference type="NCBI Taxonomy" id="1070528"/>
    <lineage>
        <taxon>unclassified sequences</taxon>
        <taxon>metagenomes</taxon>
        <taxon>organismal metagenomes</taxon>
    </lineage>
</organism>
<dbReference type="InterPro" id="IPR002125">
    <property type="entry name" value="CMP_dCMP_dom"/>
</dbReference>
<dbReference type="InterPro" id="IPR016193">
    <property type="entry name" value="Cytidine_deaminase-like"/>
</dbReference>
<protein>
    <recommendedName>
        <fullName evidence="1">CMP/dCMP-type deaminase domain-containing protein</fullName>
    </recommendedName>
</protein>
<sequence>MPNSQVKKIFDKVIADIKIAKFRLTNIITHVAVIVSRGKIIAEATNRIGFRSRDSRSYSNTYVHPDKNIHAERNVIKALGSHSKLKNADMYILKFGRNECSDQFINSKPCAKCECYLKKCIRLYGLKNIYYSSSPWVNSPMHSPLHSPLHSPPPS</sequence>
<dbReference type="EMBL" id="MN739029">
    <property type="protein sequence ID" value="QHT35992.1"/>
    <property type="molecule type" value="Genomic_DNA"/>
</dbReference>
<dbReference type="Gene3D" id="3.40.140.10">
    <property type="entry name" value="Cytidine Deaminase, domain 2"/>
    <property type="match status" value="1"/>
</dbReference>
<feature type="domain" description="CMP/dCMP-type deaminase" evidence="1">
    <location>
        <begin position="31"/>
        <end position="117"/>
    </location>
</feature>
<dbReference type="GO" id="GO:0003824">
    <property type="term" value="F:catalytic activity"/>
    <property type="evidence" value="ECO:0007669"/>
    <property type="project" value="InterPro"/>
</dbReference>
<accession>A0A6C0F4C3</accession>